<name>A0A8C3DYB5_CORMO</name>
<evidence type="ECO:0000313" key="1">
    <source>
        <dbReference type="Ensembl" id="ENSCMUP00000010466.1"/>
    </source>
</evidence>
<evidence type="ECO:0000313" key="2">
    <source>
        <dbReference type="Proteomes" id="UP000694553"/>
    </source>
</evidence>
<keyword evidence="2" id="KW-1185">Reference proteome</keyword>
<reference evidence="2" key="1">
    <citation type="submission" date="2019-10" db="EMBL/GenBank/DDBJ databases">
        <title>Corvus moneduloides (New Caledonian crow) genome, bCorMon1, primary haplotype.</title>
        <authorList>
            <person name="Rutz C."/>
            <person name="Fungtammasan C."/>
            <person name="Mountcastle J."/>
            <person name="Formenti G."/>
            <person name="Chow W."/>
            <person name="Howe K."/>
            <person name="Steele M.P."/>
            <person name="Fernandes J."/>
            <person name="Gilbert M.T.P."/>
            <person name="Fedrigo O."/>
            <person name="Jarvis E.D."/>
            <person name="Gemmell N."/>
        </authorList>
    </citation>
    <scope>NUCLEOTIDE SEQUENCE [LARGE SCALE GENOMIC DNA]</scope>
</reference>
<organism evidence="1 2">
    <name type="scientific">Corvus moneduloides</name>
    <name type="common">New Caledonian crow</name>
    <dbReference type="NCBI Taxonomy" id="1196302"/>
    <lineage>
        <taxon>Eukaryota</taxon>
        <taxon>Metazoa</taxon>
        <taxon>Chordata</taxon>
        <taxon>Craniata</taxon>
        <taxon>Vertebrata</taxon>
        <taxon>Euteleostomi</taxon>
        <taxon>Archelosauria</taxon>
        <taxon>Archosauria</taxon>
        <taxon>Dinosauria</taxon>
        <taxon>Saurischia</taxon>
        <taxon>Theropoda</taxon>
        <taxon>Coelurosauria</taxon>
        <taxon>Aves</taxon>
        <taxon>Neognathae</taxon>
        <taxon>Neoaves</taxon>
        <taxon>Telluraves</taxon>
        <taxon>Australaves</taxon>
        <taxon>Passeriformes</taxon>
        <taxon>Corvoidea</taxon>
        <taxon>Corvidae</taxon>
        <taxon>Corvus</taxon>
    </lineage>
</organism>
<dbReference type="AlphaFoldDB" id="A0A8C3DYB5"/>
<proteinExistence type="predicted"/>
<protein>
    <submittedName>
        <fullName evidence="1">Uncharacterized protein</fullName>
    </submittedName>
</protein>
<reference evidence="1" key="3">
    <citation type="submission" date="2025-09" db="UniProtKB">
        <authorList>
            <consortium name="Ensembl"/>
        </authorList>
    </citation>
    <scope>IDENTIFICATION</scope>
</reference>
<reference evidence="1" key="2">
    <citation type="submission" date="2025-08" db="UniProtKB">
        <authorList>
            <consortium name="Ensembl"/>
        </authorList>
    </citation>
    <scope>IDENTIFICATION</scope>
</reference>
<sequence>MPESKITLHPLESAAVGLGGLAESLVFSTTQASWTSVQLCFSCRNSLGKWYLCASDPWVLAGAGWQPGTCSFTEPNGPMLC</sequence>
<accession>A0A8C3DYB5</accession>
<dbReference type="Ensembl" id="ENSCMUT00000011260.2">
    <property type="protein sequence ID" value="ENSCMUP00000010466.1"/>
    <property type="gene ID" value="ENSCMUG00000006668.2"/>
</dbReference>
<dbReference type="Proteomes" id="UP000694553">
    <property type="component" value="Unassembled WGS sequence"/>
</dbReference>